<dbReference type="RefSeq" id="XP_068364163.1">
    <property type="nucleotide sequence ID" value="XM_068500781.1"/>
</dbReference>
<gene>
    <name evidence="2" type="ORF">TRFO_19415</name>
</gene>
<dbReference type="GeneID" id="94835485"/>
<dbReference type="EMBL" id="MLAK01000595">
    <property type="protein sequence ID" value="OHT11027.1"/>
    <property type="molecule type" value="Genomic_DNA"/>
</dbReference>
<comment type="caution">
    <text evidence="2">The sequence shown here is derived from an EMBL/GenBank/DDBJ whole genome shotgun (WGS) entry which is preliminary data.</text>
</comment>
<keyword evidence="3" id="KW-1185">Reference proteome</keyword>
<evidence type="ECO:0000256" key="1">
    <source>
        <dbReference type="SAM" id="Phobius"/>
    </source>
</evidence>
<proteinExistence type="predicted"/>
<evidence type="ECO:0000313" key="3">
    <source>
        <dbReference type="Proteomes" id="UP000179807"/>
    </source>
</evidence>
<evidence type="ECO:0008006" key="4">
    <source>
        <dbReference type="Google" id="ProtNLM"/>
    </source>
</evidence>
<keyword evidence="1" id="KW-1133">Transmembrane helix</keyword>
<protein>
    <recommendedName>
        <fullName evidence="4">Polymorphic outer membrane protein</fullName>
    </recommendedName>
</protein>
<keyword evidence="1" id="KW-0472">Membrane</keyword>
<reference evidence="2" key="1">
    <citation type="submission" date="2016-10" db="EMBL/GenBank/DDBJ databases">
        <authorList>
            <person name="Benchimol M."/>
            <person name="Almeida L.G."/>
            <person name="Vasconcelos A.T."/>
            <person name="Perreira-Neves A."/>
            <person name="Rosa I.A."/>
            <person name="Tasca T."/>
            <person name="Bogo M.R."/>
            <person name="de Souza W."/>
        </authorList>
    </citation>
    <scope>NUCLEOTIDE SEQUENCE [LARGE SCALE GENOMIC DNA]</scope>
    <source>
        <strain evidence="2">K</strain>
    </source>
</reference>
<evidence type="ECO:0000313" key="2">
    <source>
        <dbReference type="EMBL" id="OHT11027.1"/>
    </source>
</evidence>
<dbReference type="OrthoDB" id="10638959at2759"/>
<feature type="transmembrane region" description="Helical" evidence="1">
    <location>
        <begin position="20"/>
        <end position="40"/>
    </location>
</feature>
<dbReference type="VEuPathDB" id="TrichDB:TRFO_19415"/>
<name>A0A1J4KIH5_9EUKA</name>
<sequence length="386" mass="43721">MSFRNRLSQSRLISFRPIVFWFFMILNNATLLFLTVSGSLSSSPLLSTSSDFSRSNLQISNFYIHKHFSSLVFSSFPVFSNSVIHSHFSNFLNSVFSLHSVDQQFINGFSNSFSNPVIPKSSFLCKNSIFYNNSTPYNGGCISLTTNHQINCNISDCDFKNNTAGIGGALYFSSPAGNATLSRTTFQFNYAQIASHSFFLVAFLYADSSNFRQSIGNKSSLQLIIQFTITNALFVFYNCHFFRNEGPLSYESLYHPILFNRCCFLNYNLTEGYPYTFNFFQTSNLLSFDRCVINMQAINVFNIYSGSLMIHLKEEDPRGNECRMIPTPTPTNGEQWSSETGIVTIVTIIFFAIVSIIGILIVSCCRCDQVPKKNIPEIVPFNKPRR</sequence>
<feature type="transmembrane region" description="Helical" evidence="1">
    <location>
        <begin position="342"/>
        <end position="365"/>
    </location>
</feature>
<accession>A0A1J4KIH5</accession>
<dbReference type="AlphaFoldDB" id="A0A1J4KIH5"/>
<keyword evidence="1" id="KW-0812">Transmembrane</keyword>
<dbReference type="Proteomes" id="UP000179807">
    <property type="component" value="Unassembled WGS sequence"/>
</dbReference>
<organism evidence="2 3">
    <name type="scientific">Tritrichomonas foetus</name>
    <dbReference type="NCBI Taxonomy" id="1144522"/>
    <lineage>
        <taxon>Eukaryota</taxon>
        <taxon>Metamonada</taxon>
        <taxon>Parabasalia</taxon>
        <taxon>Tritrichomonadida</taxon>
        <taxon>Tritrichomonadidae</taxon>
        <taxon>Tritrichomonas</taxon>
    </lineage>
</organism>